<sequence length="100" mass="11598">MNALHSHQFVETYTGLVGFGLDRETDENTVIYYLQKFSDDALMQHLVRKMTNAELEEIFETVNRMLKAHLSENEYHTLFLKDHTHHHPADGNSAAQDDHS</sequence>
<reference evidence="2" key="1">
    <citation type="journal article" date="2020" name="mSystems">
        <title>Genome- and Community-Level Interaction Insights into Carbon Utilization and Element Cycling Functions of Hydrothermarchaeota in Hydrothermal Sediment.</title>
        <authorList>
            <person name="Zhou Z."/>
            <person name="Liu Y."/>
            <person name="Xu W."/>
            <person name="Pan J."/>
            <person name="Luo Z.H."/>
            <person name="Li M."/>
        </authorList>
    </citation>
    <scope>NUCLEOTIDE SEQUENCE [LARGE SCALE GENOMIC DNA]</scope>
    <source>
        <strain evidence="2">SpSt-477</strain>
    </source>
</reference>
<dbReference type="EMBL" id="DSUH01000327">
    <property type="protein sequence ID" value="HGU34010.1"/>
    <property type="molecule type" value="Genomic_DNA"/>
</dbReference>
<name>A0A7C4VRF7_9BACT</name>
<organism evidence="2">
    <name type="scientific">Desulfatirhabdium butyrativorans</name>
    <dbReference type="NCBI Taxonomy" id="340467"/>
    <lineage>
        <taxon>Bacteria</taxon>
        <taxon>Pseudomonadati</taxon>
        <taxon>Thermodesulfobacteriota</taxon>
        <taxon>Desulfobacteria</taxon>
        <taxon>Desulfobacterales</taxon>
        <taxon>Desulfatirhabdiaceae</taxon>
        <taxon>Desulfatirhabdium</taxon>
    </lineage>
</organism>
<dbReference type="AlphaFoldDB" id="A0A7C4VRF7"/>
<protein>
    <submittedName>
        <fullName evidence="2">Cytoplasmic protein</fullName>
    </submittedName>
</protein>
<feature type="region of interest" description="Disordered" evidence="1">
    <location>
        <begin position="81"/>
        <end position="100"/>
    </location>
</feature>
<evidence type="ECO:0000313" key="2">
    <source>
        <dbReference type="EMBL" id="HGU34010.1"/>
    </source>
</evidence>
<comment type="caution">
    <text evidence="2">The sequence shown here is derived from an EMBL/GenBank/DDBJ whole genome shotgun (WGS) entry which is preliminary data.</text>
</comment>
<proteinExistence type="predicted"/>
<gene>
    <name evidence="2" type="ORF">ENS29_14365</name>
</gene>
<evidence type="ECO:0000256" key="1">
    <source>
        <dbReference type="SAM" id="MobiDB-lite"/>
    </source>
</evidence>
<accession>A0A7C4VRF7</accession>